<keyword evidence="3" id="KW-1185">Reference proteome</keyword>
<protein>
    <submittedName>
        <fullName evidence="2">Uncharacterized protein</fullName>
    </submittedName>
</protein>
<evidence type="ECO:0000313" key="3">
    <source>
        <dbReference type="Proteomes" id="UP000694044"/>
    </source>
</evidence>
<dbReference type="EMBL" id="JAGDFM010000402">
    <property type="protein sequence ID" value="KAG7378723.1"/>
    <property type="molecule type" value="Genomic_DNA"/>
</dbReference>
<comment type="caution">
    <text evidence="2">The sequence shown here is derived from an EMBL/GenBank/DDBJ whole genome shotgun (WGS) entry which is preliminary data.</text>
</comment>
<dbReference type="Proteomes" id="UP000694044">
    <property type="component" value="Unassembled WGS sequence"/>
</dbReference>
<reference evidence="2" key="1">
    <citation type="submission" date="2021-02" db="EMBL/GenBank/DDBJ databases">
        <authorList>
            <person name="Palmer J.M."/>
        </authorList>
    </citation>
    <scope>NUCLEOTIDE SEQUENCE</scope>
    <source>
        <strain evidence="2">SCRP734</strain>
    </source>
</reference>
<accession>A0A8T1VEW8</accession>
<dbReference type="AlphaFoldDB" id="A0A8T1VEW8"/>
<proteinExistence type="predicted"/>
<feature type="compositionally biased region" description="Polar residues" evidence="1">
    <location>
        <begin position="1"/>
        <end position="12"/>
    </location>
</feature>
<feature type="compositionally biased region" description="Low complexity" evidence="1">
    <location>
        <begin position="21"/>
        <end position="38"/>
    </location>
</feature>
<evidence type="ECO:0000256" key="1">
    <source>
        <dbReference type="SAM" id="MobiDB-lite"/>
    </source>
</evidence>
<gene>
    <name evidence="2" type="ORF">PHYPSEUDO_009743</name>
</gene>
<organism evidence="2 3">
    <name type="scientific">Phytophthora pseudosyringae</name>
    <dbReference type="NCBI Taxonomy" id="221518"/>
    <lineage>
        <taxon>Eukaryota</taxon>
        <taxon>Sar</taxon>
        <taxon>Stramenopiles</taxon>
        <taxon>Oomycota</taxon>
        <taxon>Peronosporomycetes</taxon>
        <taxon>Peronosporales</taxon>
        <taxon>Peronosporaceae</taxon>
        <taxon>Phytophthora</taxon>
    </lineage>
</organism>
<sequence>MADAQAPSQQFPASPRGDGGQASTSQGTPAASTTSSPSSTALLSLTMVPASTSADVGVPILVSSGIERAVGQRRLCSGSLTIDATAIGGLADFPSNADTRFASASASNRINDDRSRQCYGVDQLTLRTLNTVRYLQEAAHFIEALELETTACGDAVVVVRLERELQSLIELRRKQQADHDAYVKFLQVAHSGRRDELKHQQKIGSELVAEKAVLSDSLDRSTVDLVATRRERRINQAWVAELEAQVGTTSAFSPGAQLDFLAENS</sequence>
<name>A0A8T1VEW8_9STRA</name>
<evidence type="ECO:0000313" key="2">
    <source>
        <dbReference type="EMBL" id="KAG7378723.1"/>
    </source>
</evidence>
<feature type="region of interest" description="Disordered" evidence="1">
    <location>
        <begin position="1"/>
        <end position="38"/>
    </location>
</feature>